<organism evidence="1 2">
    <name type="scientific">Tulasnella calospora MUT 4182</name>
    <dbReference type="NCBI Taxonomy" id="1051891"/>
    <lineage>
        <taxon>Eukaryota</taxon>
        <taxon>Fungi</taxon>
        <taxon>Dikarya</taxon>
        <taxon>Basidiomycota</taxon>
        <taxon>Agaricomycotina</taxon>
        <taxon>Agaricomycetes</taxon>
        <taxon>Cantharellales</taxon>
        <taxon>Tulasnellaceae</taxon>
        <taxon>Tulasnella</taxon>
    </lineage>
</organism>
<dbReference type="HOGENOM" id="CLU_2265690_0_0_1"/>
<proteinExistence type="predicted"/>
<gene>
    <name evidence="1" type="ORF">M407DRAFT_241614</name>
</gene>
<evidence type="ECO:0000313" key="1">
    <source>
        <dbReference type="EMBL" id="KIO31854.1"/>
    </source>
</evidence>
<reference evidence="2" key="2">
    <citation type="submission" date="2015-01" db="EMBL/GenBank/DDBJ databases">
        <title>Evolutionary Origins and Diversification of the Mycorrhizal Mutualists.</title>
        <authorList>
            <consortium name="DOE Joint Genome Institute"/>
            <consortium name="Mycorrhizal Genomics Consortium"/>
            <person name="Kohler A."/>
            <person name="Kuo A."/>
            <person name="Nagy L.G."/>
            <person name="Floudas D."/>
            <person name="Copeland A."/>
            <person name="Barry K.W."/>
            <person name="Cichocki N."/>
            <person name="Veneault-Fourrey C."/>
            <person name="LaButti K."/>
            <person name="Lindquist E.A."/>
            <person name="Lipzen A."/>
            <person name="Lundell T."/>
            <person name="Morin E."/>
            <person name="Murat C."/>
            <person name="Riley R."/>
            <person name="Ohm R."/>
            <person name="Sun H."/>
            <person name="Tunlid A."/>
            <person name="Henrissat B."/>
            <person name="Grigoriev I.V."/>
            <person name="Hibbett D.S."/>
            <person name="Martin F."/>
        </authorList>
    </citation>
    <scope>NUCLEOTIDE SEQUENCE [LARGE SCALE GENOMIC DNA]</scope>
    <source>
        <strain evidence="2">MUT 4182</strain>
    </source>
</reference>
<keyword evidence="2" id="KW-1185">Reference proteome</keyword>
<protein>
    <submittedName>
        <fullName evidence="1">Uncharacterized protein</fullName>
    </submittedName>
</protein>
<evidence type="ECO:0000313" key="2">
    <source>
        <dbReference type="Proteomes" id="UP000054248"/>
    </source>
</evidence>
<sequence>MTWARDSGVWEFRCYTMEGQGSHCGGDSIDRSAPTALEYHGRFALKVGSEGPDVSVNNAYLIAGLTGPGGVKPYFDEDSGRLCLLMSDVTGRPWRRVVVIDFA</sequence>
<name>A0A0C3QU32_9AGAM</name>
<dbReference type="Proteomes" id="UP000054248">
    <property type="component" value="Unassembled WGS sequence"/>
</dbReference>
<dbReference type="EMBL" id="KN822959">
    <property type="protein sequence ID" value="KIO31854.1"/>
    <property type="molecule type" value="Genomic_DNA"/>
</dbReference>
<accession>A0A0C3QU32</accession>
<reference evidence="1 2" key="1">
    <citation type="submission" date="2014-04" db="EMBL/GenBank/DDBJ databases">
        <authorList>
            <consortium name="DOE Joint Genome Institute"/>
            <person name="Kuo A."/>
            <person name="Girlanda M."/>
            <person name="Perotto S."/>
            <person name="Kohler A."/>
            <person name="Nagy L.G."/>
            <person name="Floudas D."/>
            <person name="Copeland A."/>
            <person name="Barry K.W."/>
            <person name="Cichocki N."/>
            <person name="Veneault-Fourrey C."/>
            <person name="LaButti K."/>
            <person name="Lindquist E.A."/>
            <person name="Lipzen A."/>
            <person name="Lundell T."/>
            <person name="Morin E."/>
            <person name="Murat C."/>
            <person name="Sun H."/>
            <person name="Tunlid A."/>
            <person name="Henrissat B."/>
            <person name="Grigoriev I.V."/>
            <person name="Hibbett D.S."/>
            <person name="Martin F."/>
            <person name="Nordberg H.P."/>
            <person name="Cantor M.N."/>
            <person name="Hua S.X."/>
        </authorList>
    </citation>
    <scope>NUCLEOTIDE SEQUENCE [LARGE SCALE GENOMIC DNA]</scope>
    <source>
        <strain evidence="1 2">MUT 4182</strain>
    </source>
</reference>
<dbReference type="AlphaFoldDB" id="A0A0C3QU32"/>